<protein>
    <recommendedName>
        <fullName evidence="4">Outer membrane protein assembly factor BamB</fullName>
    </recommendedName>
</protein>
<keyword evidence="2 4" id="KW-0472">Membrane</keyword>
<dbReference type="Gene3D" id="2.130.10.10">
    <property type="entry name" value="YVTN repeat-like/Quinoprotein amine dehydrogenase"/>
    <property type="match status" value="1"/>
</dbReference>
<dbReference type="InterPro" id="IPR015943">
    <property type="entry name" value="WD40/YVTN_repeat-like_dom_sf"/>
</dbReference>
<evidence type="ECO:0000256" key="3">
    <source>
        <dbReference type="ARBA" id="ARBA00023237"/>
    </source>
</evidence>
<gene>
    <name evidence="4 6" type="primary">bamB</name>
    <name evidence="6" type="ORF">GCM10022278_17360</name>
</gene>
<dbReference type="Pfam" id="PF13360">
    <property type="entry name" value="PQQ_2"/>
    <property type="match status" value="1"/>
</dbReference>
<reference evidence="7" key="1">
    <citation type="journal article" date="2019" name="Int. J. Syst. Evol. Microbiol.">
        <title>The Global Catalogue of Microorganisms (GCM) 10K type strain sequencing project: providing services to taxonomists for standard genome sequencing and annotation.</title>
        <authorList>
            <consortium name="The Broad Institute Genomics Platform"/>
            <consortium name="The Broad Institute Genome Sequencing Center for Infectious Disease"/>
            <person name="Wu L."/>
            <person name="Ma J."/>
        </authorList>
    </citation>
    <scope>NUCLEOTIDE SEQUENCE [LARGE SCALE GENOMIC DNA]</scope>
    <source>
        <strain evidence="7">JCM 17555</strain>
    </source>
</reference>
<comment type="similarity">
    <text evidence="4">Belongs to the BamB family.</text>
</comment>
<dbReference type="PANTHER" id="PTHR34512">
    <property type="entry name" value="CELL SURFACE PROTEIN"/>
    <property type="match status" value="1"/>
</dbReference>
<sequence>MAWPGRQSGVLLVILLAGLIVSGCGDEDVRPEPVELKPVTPQVSLSQVWSVGIGDGYDDEAVSLAPLVLDDQITAVSRDGELQAIERSSGEILWERSIDEAISGGVGGDSSRVFVTTADGNLIAVSATDGTELWQISTGSEVLSAPLVARGLVFVQTIDGLVSAYDVANGQKRWDYREQEPALTVRGTSPLNYDDRVELLLAAFANGSVVALDPRSGIPAWSQIVAEPRGKTELDRLIDIDGGTEVADGNVYAVAYQGNVAQLSAIRGRVDWLEKASSFARPTLGDRLLVLTAENGDVVAWDASSKTERWRTSEYAYRELSTPVMFRDHVFFGDLEGYVHVLELAEGRTVARFRPADDAIIAAPIASADAIYFYGSDGELSAWTFDE</sequence>
<dbReference type="PROSITE" id="PS51257">
    <property type="entry name" value="PROKAR_LIPOPROTEIN"/>
    <property type="match status" value="1"/>
</dbReference>
<dbReference type="InterPro" id="IPR002372">
    <property type="entry name" value="PQQ_rpt_dom"/>
</dbReference>
<evidence type="ECO:0000313" key="7">
    <source>
        <dbReference type="Proteomes" id="UP001501337"/>
    </source>
</evidence>
<dbReference type="InterPro" id="IPR017687">
    <property type="entry name" value="BamB"/>
</dbReference>
<comment type="subunit">
    <text evidence="4">Part of the Bam complex.</text>
</comment>
<comment type="subcellular location">
    <subcellularLocation>
        <location evidence="4">Cell outer membrane</location>
        <topology evidence="4">Lipid-anchor</topology>
    </subcellularLocation>
</comment>
<dbReference type="NCBIfam" id="TIGR03300">
    <property type="entry name" value="assembly_YfgL"/>
    <property type="match status" value="1"/>
</dbReference>
<keyword evidence="1 4" id="KW-0732">Signal</keyword>
<keyword evidence="4" id="KW-0564">Palmitate</keyword>
<dbReference type="InterPro" id="IPR011047">
    <property type="entry name" value="Quinoprotein_ADH-like_sf"/>
</dbReference>
<name>A0ABP7P4K9_9GAMM</name>
<evidence type="ECO:0000259" key="5">
    <source>
        <dbReference type="Pfam" id="PF13360"/>
    </source>
</evidence>
<dbReference type="SUPFAM" id="SSF50998">
    <property type="entry name" value="Quinoprotein alcohol dehydrogenase-like"/>
    <property type="match status" value="1"/>
</dbReference>
<dbReference type="SMART" id="SM00564">
    <property type="entry name" value="PQQ"/>
    <property type="match status" value="6"/>
</dbReference>
<keyword evidence="3 4" id="KW-0998">Cell outer membrane</keyword>
<organism evidence="6 7">
    <name type="scientific">Allohahella marinimesophila</name>
    <dbReference type="NCBI Taxonomy" id="1054972"/>
    <lineage>
        <taxon>Bacteria</taxon>
        <taxon>Pseudomonadati</taxon>
        <taxon>Pseudomonadota</taxon>
        <taxon>Gammaproteobacteria</taxon>
        <taxon>Oceanospirillales</taxon>
        <taxon>Hahellaceae</taxon>
        <taxon>Allohahella</taxon>
    </lineage>
</organism>
<dbReference type="EMBL" id="BAABBO010000007">
    <property type="protein sequence ID" value="GAA3959646.1"/>
    <property type="molecule type" value="Genomic_DNA"/>
</dbReference>
<dbReference type="PANTHER" id="PTHR34512:SF30">
    <property type="entry name" value="OUTER MEMBRANE PROTEIN ASSEMBLY FACTOR BAMB"/>
    <property type="match status" value="1"/>
</dbReference>
<evidence type="ECO:0000256" key="4">
    <source>
        <dbReference type="HAMAP-Rule" id="MF_00923"/>
    </source>
</evidence>
<comment type="caution">
    <text evidence="6">The sequence shown here is derived from an EMBL/GenBank/DDBJ whole genome shotgun (WGS) entry which is preliminary data.</text>
</comment>
<evidence type="ECO:0000256" key="2">
    <source>
        <dbReference type="ARBA" id="ARBA00023136"/>
    </source>
</evidence>
<dbReference type="InterPro" id="IPR018391">
    <property type="entry name" value="PQQ_b-propeller_rpt"/>
</dbReference>
<dbReference type="HAMAP" id="MF_00923">
    <property type="entry name" value="OM_assembly_BamB"/>
    <property type="match status" value="1"/>
</dbReference>
<accession>A0ABP7P4K9</accession>
<proteinExistence type="inferred from homology"/>
<comment type="function">
    <text evidence="4">Part of the outer membrane protein assembly complex, which is involved in assembly and insertion of beta-barrel proteins into the outer membrane.</text>
</comment>
<feature type="domain" description="Pyrrolo-quinoline quinone repeat" evidence="5">
    <location>
        <begin position="78"/>
        <end position="312"/>
    </location>
</feature>
<evidence type="ECO:0000313" key="6">
    <source>
        <dbReference type="EMBL" id="GAA3959646.1"/>
    </source>
</evidence>
<keyword evidence="4" id="KW-0449">Lipoprotein</keyword>
<evidence type="ECO:0000256" key="1">
    <source>
        <dbReference type="ARBA" id="ARBA00022729"/>
    </source>
</evidence>
<keyword evidence="7" id="KW-1185">Reference proteome</keyword>
<dbReference type="Proteomes" id="UP001501337">
    <property type="component" value="Unassembled WGS sequence"/>
</dbReference>